<dbReference type="Gene3D" id="3.40.30.10">
    <property type="entry name" value="Glutaredoxin"/>
    <property type="match status" value="1"/>
</dbReference>
<evidence type="ECO:0000256" key="3">
    <source>
        <dbReference type="ARBA" id="ARBA00023002"/>
    </source>
</evidence>
<protein>
    <recommendedName>
        <fullName evidence="6">Glutathione peroxidase</fullName>
    </recommendedName>
</protein>
<dbReference type="Proteomes" id="UP001217089">
    <property type="component" value="Unassembled WGS sequence"/>
</dbReference>
<evidence type="ECO:0000256" key="1">
    <source>
        <dbReference type="ARBA" id="ARBA00006926"/>
    </source>
</evidence>
<dbReference type="PIRSF" id="PIRSF000303">
    <property type="entry name" value="Glutathion_perox"/>
    <property type="match status" value="1"/>
</dbReference>
<comment type="similarity">
    <text evidence="1">Belongs to the glutathione peroxidase family.</text>
</comment>
<dbReference type="PROSITE" id="PS51355">
    <property type="entry name" value="GLUTATHIONE_PEROXID_3"/>
    <property type="match status" value="1"/>
</dbReference>
<accession>A0ABQ9FY33</accession>
<proteinExistence type="inferred from homology"/>
<dbReference type="PANTHER" id="PTHR11592">
    <property type="entry name" value="GLUTATHIONE PEROXIDASE"/>
    <property type="match status" value="1"/>
</dbReference>
<reference evidence="4 5" key="1">
    <citation type="submission" date="2022-12" db="EMBL/GenBank/DDBJ databases">
        <title>Chromosome-level genome of Tegillarca granosa.</title>
        <authorList>
            <person name="Kim J."/>
        </authorList>
    </citation>
    <scope>NUCLEOTIDE SEQUENCE [LARGE SCALE GENOMIC DNA]</scope>
    <source>
        <strain evidence="4">Teg-2019</strain>
        <tissue evidence="4">Adductor muscle</tissue>
    </source>
</reference>
<sequence>MERRISQEPGANGTEILNSLKYVRPGGGFKPNFTLLEKSDVNGENEIPLYTYLKMYCPTAVDEFKNQDCTLSYHPFRTSDIRWNFEKFLINKHGQPVARYQTEYEPQQMEQDIYNLLQEDENN</sequence>
<keyword evidence="2" id="KW-0575">Peroxidase</keyword>
<comment type="caution">
    <text evidence="4">The sequence shown here is derived from an EMBL/GenBank/DDBJ whole genome shotgun (WGS) entry which is preliminary data.</text>
</comment>
<dbReference type="PANTHER" id="PTHR11592:SF134">
    <property type="entry name" value="PHOSPHOLIPID HYDROPEROXIDE GLUTATHIONE PEROXIDASE"/>
    <property type="match status" value="1"/>
</dbReference>
<evidence type="ECO:0008006" key="6">
    <source>
        <dbReference type="Google" id="ProtNLM"/>
    </source>
</evidence>
<evidence type="ECO:0000256" key="2">
    <source>
        <dbReference type="ARBA" id="ARBA00022559"/>
    </source>
</evidence>
<evidence type="ECO:0000313" key="4">
    <source>
        <dbReference type="EMBL" id="KAJ8321752.1"/>
    </source>
</evidence>
<name>A0ABQ9FY33_TEGGR</name>
<dbReference type="InterPro" id="IPR000889">
    <property type="entry name" value="Glutathione_peroxidase"/>
</dbReference>
<dbReference type="EMBL" id="JARBDR010000018">
    <property type="protein sequence ID" value="KAJ8321752.1"/>
    <property type="molecule type" value="Genomic_DNA"/>
</dbReference>
<keyword evidence="3" id="KW-0560">Oxidoreductase</keyword>
<keyword evidence="5" id="KW-1185">Reference proteome</keyword>
<evidence type="ECO:0000313" key="5">
    <source>
        <dbReference type="Proteomes" id="UP001217089"/>
    </source>
</evidence>
<dbReference type="Pfam" id="PF00255">
    <property type="entry name" value="GSHPx"/>
    <property type="match status" value="1"/>
</dbReference>
<organism evidence="4 5">
    <name type="scientific">Tegillarca granosa</name>
    <name type="common">Malaysian cockle</name>
    <name type="synonym">Anadara granosa</name>
    <dbReference type="NCBI Taxonomy" id="220873"/>
    <lineage>
        <taxon>Eukaryota</taxon>
        <taxon>Metazoa</taxon>
        <taxon>Spiralia</taxon>
        <taxon>Lophotrochozoa</taxon>
        <taxon>Mollusca</taxon>
        <taxon>Bivalvia</taxon>
        <taxon>Autobranchia</taxon>
        <taxon>Pteriomorphia</taxon>
        <taxon>Arcoida</taxon>
        <taxon>Arcoidea</taxon>
        <taxon>Arcidae</taxon>
        <taxon>Tegillarca</taxon>
    </lineage>
</organism>
<dbReference type="SUPFAM" id="SSF52833">
    <property type="entry name" value="Thioredoxin-like"/>
    <property type="match status" value="1"/>
</dbReference>
<gene>
    <name evidence="4" type="ORF">KUTeg_000223</name>
</gene>
<dbReference type="InterPro" id="IPR036249">
    <property type="entry name" value="Thioredoxin-like_sf"/>
</dbReference>